<dbReference type="EMBL" id="UYSU01043047">
    <property type="protein sequence ID" value="VDM04143.1"/>
    <property type="molecule type" value="Genomic_DNA"/>
</dbReference>
<gene>
    <name evidence="13" type="ORF">SSLN_LOCUS17757</name>
</gene>
<dbReference type="Pfam" id="PF03188">
    <property type="entry name" value="Cytochrom_B561"/>
    <property type="match status" value="1"/>
</dbReference>
<protein>
    <recommendedName>
        <fullName evidence="12">Cytochrome b561 domain-containing protein</fullName>
    </recommendedName>
</protein>
<keyword evidence="4" id="KW-0349">Heme</keyword>
<dbReference type="GO" id="GO:0046872">
    <property type="term" value="F:metal ion binding"/>
    <property type="evidence" value="ECO:0007669"/>
    <property type="project" value="UniProtKB-KW"/>
</dbReference>
<dbReference type="PANTHER" id="PTHR10106">
    <property type="entry name" value="CYTOCHROME B561-RELATED"/>
    <property type="match status" value="1"/>
</dbReference>
<keyword evidence="7" id="KW-0249">Electron transport</keyword>
<evidence type="ECO:0000256" key="7">
    <source>
        <dbReference type="ARBA" id="ARBA00022982"/>
    </source>
</evidence>
<dbReference type="SMART" id="SM00665">
    <property type="entry name" value="B561"/>
    <property type="match status" value="1"/>
</dbReference>
<dbReference type="GO" id="GO:0016491">
    <property type="term" value="F:oxidoreductase activity"/>
    <property type="evidence" value="ECO:0007669"/>
    <property type="project" value="InterPro"/>
</dbReference>
<dbReference type="OrthoDB" id="10046668at2759"/>
<proteinExistence type="predicted"/>
<evidence type="ECO:0000256" key="1">
    <source>
        <dbReference type="ARBA" id="ARBA00001970"/>
    </source>
</evidence>
<organism evidence="13 14">
    <name type="scientific">Schistocephalus solidus</name>
    <name type="common">Tapeworm</name>
    <dbReference type="NCBI Taxonomy" id="70667"/>
    <lineage>
        <taxon>Eukaryota</taxon>
        <taxon>Metazoa</taxon>
        <taxon>Spiralia</taxon>
        <taxon>Lophotrochozoa</taxon>
        <taxon>Platyhelminthes</taxon>
        <taxon>Cestoda</taxon>
        <taxon>Eucestoda</taxon>
        <taxon>Diphyllobothriidea</taxon>
        <taxon>Diphyllobothriidae</taxon>
        <taxon>Schistocephalus</taxon>
    </lineage>
</organism>
<comment type="cofactor">
    <cofactor evidence="1">
        <name>heme b</name>
        <dbReference type="ChEBI" id="CHEBI:60344"/>
    </cofactor>
</comment>
<evidence type="ECO:0000256" key="6">
    <source>
        <dbReference type="ARBA" id="ARBA00022723"/>
    </source>
</evidence>
<dbReference type="GO" id="GO:0016020">
    <property type="term" value="C:membrane"/>
    <property type="evidence" value="ECO:0007669"/>
    <property type="project" value="UniProtKB-SubCell"/>
</dbReference>
<feature type="transmembrane region" description="Helical" evidence="11">
    <location>
        <begin position="67"/>
        <end position="88"/>
    </location>
</feature>
<dbReference type="Proteomes" id="UP000275846">
    <property type="component" value="Unassembled WGS sequence"/>
</dbReference>
<keyword evidence="8 11" id="KW-1133">Transmembrane helix</keyword>
<evidence type="ECO:0000256" key="8">
    <source>
        <dbReference type="ARBA" id="ARBA00022989"/>
    </source>
</evidence>
<keyword evidence="3" id="KW-0813">Transport</keyword>
<feature type="domain" description="Cytochrome b561" evidence="12">
    <location>
        <begin position="1"/>
        <end position="197"/>
    </location>
</feature>
<keyword evidence="5 11" id="KW-0812">Transmembrane</keyword>
<evidence type="ECO:0000256" key="11">
    <source>
        <dbReference type="SAM" id="Phobius"/>
    </source>
</evidence>
<evidence type="ECO:0000256" key="9">
    <source>
        <dbReference type="ARBA" id="ARBA00023004"/>
    </source>
</evidence>
<dbReference type="InterPro" id="IPR006593">
    <property type="entry name" value="Cyt_b561/ferric_Rdtase_TM"/>
</dbReference>
<feature type="transmembrane region" description="Helical" evidence="11">
    <location>
        <begin position="178"/>
        <end position="197"/>
    </location>
</feature>
<evidence type="ECO:0000313" key="14">
    <source>
        <dbReference type="Proteomes" id="UP000275846"/>
    </source>
</evidence>
<dbReference type="FunFam" id="1.20.120.1770:FF:000001">
    <property type="entry name" value="Cytochrome b reductase 1"/>
    <property type="match status" value="1"/>
</dbReference>
<keyword evidence="14" id="KW-1185">Reference proteome</keyword>
<evidence type="ECO:0000256" key="5">
    <source>
        <dbReference type="ARBA" id="ARBA00022692"/>
    </source>
</evidence>
<comment type="subcellular location">
    <subcellularLocation>
        <location evidence="2">Membrane</location>
        <topology evidence="2">Multi-pass membrane protein</topology>
    </subcellularLocation>
</comment>
<dbReference type="PROSITE" id="PS50939">
    <property type="entry name" value="CYTOCHROME_B561"/>
    <property type="match status" value="1"/>
</dbReference>
<keyword evidence="9" id="KW-0408">Iron</keyword>
<name>A0A3P7D490_SCHSO</name>
<evidence type="ECO:0000259" key="12">
    <source>
        <dbReference type="PROSITE" id="PS50939"/>
    </source>
</evidence>
<feature type="transmembrane region" description="Helical" evidence="11">
    <location>
        <begin position="100"/>
        <end position="126"/>
    </location>
</feature>
<evidence type="ECO:0000313" key="13">
    <source>
        <dbReference type="EMBL" id="VDM04143.1"/>
    </source>
</evidence>
<dbReference type="PANTHER" id="PTHR10106:SF0">
    <property type="entry name" value="LD36721P"/>
    <property type="match status" value="1"/>
</dbReference>
<accession>A0A3P7D490</accession>
<dbReference type="STRING" id="70667.A0A3P7D490"/>
<evidence type="ECO:0000256" key="10">
    <source>
        <dbReference type="ARBA" id="ARBA00023136"/>
    </source>
</evidence>
<dbReference type="AlphaFoldDB" id="A0A3P7D490"/>
<evidence type="ECO:0000256" key="4">
    <source>
        <dbReference type="ARBA" id="ARBA00022617"/>
    </source>
</evidence>
<keyword evidence="10 11" id="KW-0472">Membrane</keyword>
<reference evidence="13 14" key="1">
    <citation type="submission" date="2018-11" db="EMBL/GenBank/DDBJ databases">
        <authorList>
            <consortium name="Pathogen Informatics"/>
        </authorList>
    </citation>
    <scope>NUCLEOTIDE SEQUENCE [LARGE SCALE GENOMIC DNA]</scope>
    <source>
        <strain evidence="13 14">NST_G2</strain>
    </source>
</reference>
<keyword evidence="6" id="KW-0479">Metal-binding</keyword>
<feature type="transmembrane region" description="Helical" evidence="11">
    <location>
        <begin position="138"/>
        <end position="158"/>
    </location>
</feature>
<sequence length="270" mass="30123">MAITIFVLAIYWRGNFFNGFDYSNTGNLINFHAVFMVIGFVLFFGESILCFRVLTVLPKLPVKILHGVFHACNFCLSVAGLAAIFEFYRRILRPGMYSLHSWIGIFAVALYTLQWVASLLAFFIPAVPDSFRSTFKRIHVPLGIILFFTGVSTCLMGITRVNFLDAAYPSLVEPTAYGNALGILLVAYSGFVAYLLIGQGFSREKINEFNIQAGFPVALILTVVMQNETSDKAHKEDDQYAENIGMKCRSAQLGIPWDTDVESTVEFCGK</sequence>
<dbReference type="InterPro" id="IPR043205">
    <property type="entry name" value="CYB561/CYBRD1-like"/>
</dbReference>
<feature type="transmembrane region" description="Helical" evidence="11">
    <location>
        <begin position="31"/>
        <end position="55"/>
    </location>
</feature>
<evidence type="ECO:0000256" key="3">
    <source>
        <dbReference type="ARBA" id="ARBA00022448"/>
    </source>
</evidence>
<evidence type="ECO:0000256" key="2">
    <source>
        <dbReference type="ARBA" id="ARBA00004141"/>
    </source>
</evidence>
<dbReference type="Gene3D" id="1.20.120.1770">
    <property type="match status" value="1"/>
</dbReference>